<dbReference type="VEuPathDB" id="VectorBase:HLOH_054433"/>
<name>A0A9J6GW63_HAELO</name>
<organism evidence="1 2">
    <name type="scientific">Haemaphysalis longicornis</name>
    <name type="common">Bush tick</name>
    <dbReference type="NCBI Taxonomy" id="44386"/>
    <lineage>
        <taxon>Eukaryota</taxon>
        <taxon>Metazoa</taxon>
        <taxon>Ecdysozoa</taxon>
        <taxon>Arthropoda</taxon>
        <taxon>Chelicerata</taxon>
        <taxon>Arachnida</taxon>
        <taxon>Acari</taxon>
        <taxon>Parasitiformes</taxon>
        <taxon>Ixodida</taxon>
        <taxon>Ixodoidea</taxon>
        <taxon>Ixodidae</taxon>
        <taxon>Haemaphysalinae</taxon>
        <taxon>Haemaphysalis</taxon>
    </lineage>
</organism>
<protein>
    <submittedName>
        <fullName evidence="1">Uncharacterized protein</fullName>
    </submittedName>
</protein>
<dbReference type="Proteomes" id="UP000821853">
    <property type="component" value="Unassembled WGS sequence"/>
</dbReference>
<accession>A0A9J6GW63</accession>
<evidence type="ECO:0000313" key="2">
    <source>
        <dbReference type="Proteomes" id="UP000821853"/>
    </source>
</evidence>
<proteinExistence type="predicted"/>
<dbReference type="EMBL" id="JABSTR010000009">
    <property type="protein sequence ID" value="KAH9379129.1"/>
    <property type="molecule type" value="Genomic_DNA"/>
</dbReference>
<keyword evidence="2" id="KW-1185">Reference proteome</keyword>
<gene>
    <name evidence="1" type="ORF">HPB48_021570</name>
</gene>
<comment type="caution">
    <text evidence="1">The sequence shown here is derived from an EMBL/GenBank/DDBJ whole genome shotgun (WGS) entry which is preliminary data.</text>
</comment>
<evidence type="ECO:0000313" key="1">
    <source>
        <dbReference type="EMBL" id="KAH9379129.1"/>
    </source>
</evidence>
<dbReference type="AlphaFoldDB" id="A0A9J6GW63"/>
<sequence length="63" mass="6795">MQPSSTIRLVPAVGESVKARVVSLPVRLRHAASVVGAPKVQLFCDVSNHLADGLDCLLSRKDW</sequence>
<reference evidence="1 2" key="1">
    <citation type="journal article" date="2020" name="Cell">
        <title>Large-Scale Comparative Analyses of Tick Genomes Elucidate Their Genetic Diversity and Vector Capacities.</title>
        <authorList>
            <consortium name="Tick Genome and Microbiome Consortium (TIGMIC)"/>
            <person name="Jia N."/>
            <person name="Wang J."/>
            <person name="Shi W."/>
            <person name="Du L."/>
            <person name="Sun Y."/>
            <person name="Zhan W."/>
            <person name="Jiang J.F."/>
            <person name="Wang Q."/>
            <person name="Zhang B."/>
            <person name="Ji P."/>
            <person name="Bell-Sakyi L."/>
            <person name="Cui X.M."/>
            <person name="Yuan T.T."/>
            <person name="Jiang B.G."/>
            <person name="Yang W.F."/>
            <person name="Lam T.T."/>
            <person name="Chang Q.C."/>
            <person name="Ding S.J."/>
            <person name="Wang X.J."/>
            <person name="Zhu J.G."/>
            <person name="Ruan X.D."/>
            <person name="Zhao L."/>
            <person name="Wei J.T."/>
            <person name="Ye R.Z."/>
            <person name="Que T.C."/>
            <person name="Du C.H."/>
            <person name="Zhou Y.H."/>
            <person name="Cheng J.X."/>
            <person name="Dai P.F."/>
            <person name="Guo W.B."/>
            <person name="Han X.H."/>
            <person name="Huang E.J."/>
            <person name="Li L.F."/>
            <person name="Wei W."/>
            <person name="Gao Y.C."/>
            <person name="Liu J.Z."/>
            <person name="Shao H.Z."/>
            <person name="Wang X."/>
            <person name="Wang C.C."/>
            <person name="Yang T.C."/>
            <person name="Huo Q.B."/>
            <person name="Li W."/>
            <person name="Chen H.Y."/>
            <person name="Chen S.E."/>
            <person name="Zhou L.G."/>
            <person name="Ni X.B."/>
            <person name="Tian J.H."/>
            <person name="Sheng Y."/>
            <person name="Liu T."/>
            <person name="Pan Y.S."/>
            <person name="Xia L.Y."/>
            <person name="Li J."/>
            <person name="Zhao F."/>
            <person name="Cao W.C."/>
        </authorList>
    </citation>
    <scope>NUCLEOTIDE SEQUENCE [LARGE SCALE GENOMIC DNA]</scope>
    <source>
        <strain evidence="1">HaeL-2018</strain>
    </source>
</reference>